<comment type="caution">
    <text evidence="3">The sequence shown here is derived from an EMBL/GenBank/DDBJ whole genome shotgun (WGS) entry which is preliminary data.</text>
</comment>
<organism evidence="3 4">
    <name type="scientific">Marasmiellus scandens</name>
    <dbReference type="NCBI Taxonomy" id="2682957"/>
    <lineage>
        <taxon>Eukaryota</taxon>
        <taxon>Fungi</taxon>
        <taxon>Dikarya</taxon>
        <taxon>Basidiomycota</taxon>
        <taxon>Agaricomycotina</taxon>
        <taxon>Agaricomycetes</taxon>
        <taxon>Agaricomycetidae</taxon>
        <taxon>Agaricales</taxon>
        <taxon>Marasmiineae</taxon>
        <taxon>Omphalotaceae</taxon>
        <taxon>Marasmiellus</taxon>
    </lineage>
</organism>
<accession>A0ABR1JLC5</accession>
<evidence type="ECO:0000313" key="4">
    <source>
        <dbReference type="Proteomes" id="UP001498398"/>
    </source>
</evidence>
<keyword evidence="4" id="KW-1185">Reference proteome</keyword>
<reference evidence="3 4" key="1">
    <citation type="submission" date="2024-01" db="EMBL/GenBank/DDBJ databases">
        <title>A draft genome for the cacao thread blight pathogen Marasmiellus scandens.</title>
        <authorList>
            <person name="Baruah I.K."/>
            <person name="Leung J."/>
            <person name="Bukari Y."/>
            <person name="Amoako-Attah I."/>
            <person name="Meinhardt L.W."/>
            <person name="Bailey B.A."/>
            <person name="Cohen S.P."/>
        </authorList>
    </citation>
    <scope>NUCLEOTIDE SEQUENCE [LARGE SCALE GENOMIC DNA]</scope>
    <source>
        <strain evidence="3 4">GH-19</strain>
    </source>
</reference>
<gene>
    <name evidence="3" type="ORF">VKT23_007869</name>
</gene>
<feature type="transmembrane region" description="Helical" evidence="2">
    <location>
        <begin position="265"/>
        <end position="286"/>
    </location>
</feature>
<keyword evidence="2" id="KW-1133">Transmembrane helix</keyword>
<dbReference type="EMBL" id="JBANRG010000011">
    <property type="protein sequence ID" value="KAK7462268.1"/>
    <property type="molecule type" value="Genomic_DNA"/>
</dbReference>
<sequence>MSSHSLPSNSNHLQQDAYPPLQEGTAKPMQRAVSSHRLRYWIFFCIMALVLCPTVSVLVGLNFHARDFSYTGAESKLSGRQILLEAVLISADPKLGTLTLDWTVMGEVNSSCSKENLTTCSDVGIFFDNNLLRADQGSGGGPIFNNRPTQPIFVFNATAKAVADIMVNTPTFRTPLALFSPVQSPSSLLYYPFDSYTAEIFMFAQDMNSNETVDISLNKTRGIAVGFKTSAAPRLDVDIPAGTLDIIVALQRGNLVKTYSIVSTIAIWLVTLILLLVMITSVFFGFRQKGEVLVVPVATLFAFVTLRQSMPGAPDGFGDIIGMHFTP</sequence>
<evidence type="ECO:0008006" key="5">
    <source>
        <dbReference type="Google" id="ProtNLM"/>
    </source>
</evidence>
<evidence type="ECO:0000313" key="3">
    <source>
        <dbReference type="EMBL" id="KAK7462268.1"/>
    </source>
</evidence>
<evidence type="ECO:0000256" key="2">
    <source>
        <dbReference type="SAM" id="Phobius"/>
    </source>
</evidence>
<dbReference type="Pfam" id="PF14494">
    <property type="entry name" value="DUF4436"/>
    <property type="match status" value="1"/>
</dbReference>
<feature type="region of interest" description="Disordered" evidence="1">
    <location>
        <begin position="1"/>
        <end position="25"/>
    </location>
</feature>
<dbReference type="InterPro" id="IPR027948">
    <property type="entry name" value="DUF4436"/>
</dbReference>
<proteinExistence type="predicted"/>
<feature type="compositionally biased region" description="Low complexity" evidence="1">
    <location>
        <begin position="1"/>
        <end position="13"/>
    </location>
</feature>
<keyword evidence="2" id="KW-0812">Transmembrane</keyword>
<evidence type="ECO:0000256" key="1">
    <source>
        <dbReference type="SAM" id="MobiDB-lite"/>
    </source>
</evidence>
<keyword evidence="2" id="KW-0472">Membrane</keyword>
<feature type="transmembrane region" description="Helical" evidence="2">
    <location>
        <begin position="293"/>
        <end position="310"/>
    </location>
</feature>
<dbReference type="Proteomes" id="UP001498398">
    <property type="component" value="Unassembled WGS sequence"/>
</dbReference>
<protein>
    <recommendedName>
        <fullName evidence="5">Transmembrane protein</fullName>
    </recommendedName>
</protein>
<feature type="transmembrane region" description="Helical" evidence="2">
    <location>
        <begin position="40"/>
        <end position="61"/>
    </location>
</feature>
<name>A0ABR1JLC5_9AGAR</name>